<accession>A0A3E0I6K6</accession>
<dbReference type="InterPro" id="IPR011991">
    <property type="entry name" value="ArsR-like_HTH"/>
</dbReference>
<evidence type="ECO:0000256" key="3">
    <source>
        <dbReference type="ARBA" id="ARBA00023163"/>
    </source>
</evidence>
<dbReference type="SMART" id="SM00344">
    <property type="entry name" value="HTH_ASNC"/>
    <property type="match status" value="1"/>
</dbReference>
<comment type="caution">
    <text evidence="5">The sequence shown here is derived from an EMBL/GenBank/DDBJ whole genome shotgun (WGS) entry which is preliminary data.</text>
</comment>
<dbReference type="InterPro" id="IPR000485">
    <property type="entry name" value="AsnC-type_HTH_dom"/>
</dbReference>
<dbReference type="PROSITE" id="PS50956">
    <property type="entry name" value="HTH_ASNC_2"/>
    <property type="match status" value="1"/>
</dbReference>
<dbReference type="PANTHER" id="PTHR30154:SF53">
    <property type="entry name" value="HTH-TYPE TRANSCRIPTIONAL REGULATOR LRPC"/>
    <property type="match status" value="1"/>
</dbReference>
<protein>
    <submittedName>
        <fullName evidence="5">Lrp/AsnC family leucine-responsive transcriptional regulator</fullName>
    </submittedName>
</protein>
<evidence type="ECO:0000259" key="4">
    <source>
        <dbReference type="PROSITE" id="PS50956"/>
    </source>
</evidence>
<dbReference type="Gene3D" id="3.30.70.920">
    <property type="match status" value="1"/>
</dbReference>
<gene>
    <name evidence="5" type="ORF">BCF44_102594</name>
</gene>
<dbReference type="GO" id="GO:0043200">
    <property type="term" value="P:response to amino acid"/>
    <property type="evidence" value="ECO:0007669"/>
    <property type="project" value="TreeGrafter"/>
</dbReference>
<dbReference type="InterPro" id="IPR019885">
    <property type="entry name" value="Tscrpt_reg_HTH_AsnC-type_CS"/>
</dbReference>
<dbReference type="InterPro" id="IPR019887">
    <property type="entry name" value="Tscrpt_reg_AsnC/Lrp_C"/>
</dbReference>
<dbReference type="Pfam" id="PF01037">
    <property type="entry name" value="AsnC_trans_reg"/>
    <property type="match status" value="1"/>
</dbReference>
<dbReference type="AlphaFoldDB" id="A0A3E0I6K6"/>
<name>A0A3E0I6K6_9PSEU</name>
<dbReference type="FunFam" id="1.10.10.10:FF:000186">
    <property type="entry name" value="AsnC family transcriptional regulator"/>
    <property type="match status" value="1"/>
</dbReference>
<dbReference type="InterPro" id="IPR019888">
    <property type="entry name" value="Tscrpt_reg_AsnC-like"/>
</dbReference>
<dbReference type="PROSITE" id="PS00519">
    <property type="entry name" value="HTH_ASNC_1"/>
    <property type="match status" value="1"/>
</dbReference>
<keyword evidence="1" id="KW-0805">Transcription regulation</keyword>
<feature type="domain" description="HTH asnC-type" evidence="4">
    <location>
        <begin position="18"/>
        <end position="79"/>
    </location>
</feature>
<dbReference type="Pfam" id="PF13412">
    <property type="entry name" value="HTH_24"/>
    <property type="match status" value="1"/>
</dbReference>
<sequence length="166" mass="18029">MLIVKSGTVPTYTREMELDNLDWGLLTELQSDARTSFNELARRLGVSAPTVAQRVRRLEEAGVITGYRATVDVSAVGLGVQALVSMRCYGPRCITLQPERVADFAEILSIVRLTGDVCSVVHIAAKDVQQLTAVLERLWGYGETSSAMILSWPVPPRAVTRAALGA</sequence>
<evidence type="ECO:0000256" key="2">
    <source>
        <dbReference type="ARBA" id="ARBA00023125"/>
    </source>
</evidence>
<organism evidence="5 6">
    <name type="scientific">Kutzneria buriramensis</name>
    <dbReference type="NCBI Taxonomy" id="1045776"/>
    <lineage>
        <taxon>Bacteria</taxon>
        <taxon>Bacillati</taxon>
        <taxon>Actinomycetota</taxon>
        <taxon>Actinomycetes</taxon>
        <taxon>Pseudonocardiales</taxon>
        <taxon>Pseudonocardiaceae</taxon>
        <taxon>Kutzneria</taxon>
    </lineage>
</organism>
<evidence type="ECO:0000256" key="1">
    <source>
        <dbReference type="ARBA" id="ARBA00023015"/>
    </source>
</evidence>
<dbReference type="InterPro" id="IPR011008">
    <property type="entry name" value="Dimeric_a/b-barrel"/>
</dbReference>
<dbReference type="SUPFAM" id="SSF54909">
    <property type="entry name" value="Dimeric alpha+beta barrel"/>
    <property type="match status" value="1"/>
</dbReference>
<dbReference type="CDD" id="cd00090">
    <property type="entry name" value="HTH_ARSR"/>
    <property type="match status" value="1"/>
</dbReference>
<dbReference type="Gene3D" id="1.10.10.10">
    <property type="entry name" value="Winged helix-like DNA-binding domain superfamily/Winged helix DNA-binding domain"/>
    <property type="match status" value="1"/>
</dbReference>
<keyword evidence="3" id="KW-0804">Transcription</keyword>
<evidence type="ECO:0000313" key="5">
    <source>
        <dbReference type="EMBL" id="REH54362.1"/>
    </source>
</evidence>
<keyword evidence="6" id="KW-1185">Reference proteome</keyword>
<dbReference type="InterPro" id="IPR036390">
    <property type="entry name" value="WH_DNA-bd_sf"/>
</dbReference>
<evidence type="ECO:0000313" key="6">
    <source>
        <dbReference type="Proteomes" id="UP000256269"/>
    </source>
</evidence>
<reference evidence="5 6" key="1">
    <citation type="submission" date="2018-08" db="EMBL/GenBank/DDBJ databases">
        <title>Genomic Encyclopedia of Archaeal and Bacterial Type Strains, Phase II (KMG-II): from individual species to whole genera.</title>
        <authorList>
            <person name="Goeker M."/>
        </authorList>
    </citation>
    <scope>NUCLEOTIDE SEQUENCE [LARGE SCALE GENOMIC DNA]</scope>
    <source>
        <strain evidence="5 6">DSM 45791</strain>
    </source>
</reference>
<proteinExistence type="predicted"/>
<dbReference type="PRINTS" id="PR00033">
    <property type="entry name" value="HTHASNC"/>
</dbReference>
<dbReference type="SUPFAM" id="SSF46785">
    <property type="entry name" value="Winged helix' DNA-binding domain"/>
    <property type="match status" value="1"/>
</dbReference>
<keyword evidence="2" id="KW-0238">DNA-binding</keyword>
<dbReference type="GO" id="GO:0005829">
    <property type="term" value="C:cytosol"/>
    <property type="evidence" value="ECO:0007669"/>
    <property type="project" value="TreeGrafter"/>
</dbReference>
<dbReference type="InterPro" id="IPR036388">
    <property type="entry name" value="WH-like_DNA-bd_sf"/>
</dbReference>
<dbReference type="Proteomes" id="UP000256269">
    <property type="component" value="Unassembled WGS sequence"/>
</dbReference>
<dbReference type="GO" id="GO:0043565">
    <property type="term" value="F:sequence-specific DNA binding"/>
    <property type="evidence" value="ECO:0007669"/>
    <property type="project" value="InterPro"/>
</dbReference>
<dbReference type="PANTHER" id="PTHR30154">
    <property type="entry name" value="LEUCINE-RESPONSIVE REGULATORY PROTEIN"/>
    <property type="match status" value="1"/>
</dbReference>
<dbReference type="EMBL" id="QUNO01000002">
    <property type="protein sequence ID" value="REH54362.1"/>
    <property type="molecule type" value="Genomic_DNA"/>
</dbReference>